<evidence type="ECO:0000256" key="2">
    <source>
        <dbReference type="ARBA" id="ARBA00022748"/>
    </source>
</evidence>
<dbReference type="InterPro" id="IPR000866">
    <property type="entry name" value="AhpC/TSA"/>
</dbReference>
<comment type="subcellular location">
    <subcellularLocation>
        <location evidence="1">Cell envelope</location>
    </subcellularLocation>
</comment>
<accession>A0A412WZP1</accession>
<dbReference type="PROSITE" id="PS51352">
    <property type="entry name" value="THIOREDOXIN_2"/>
    <property type="match status" value="1"/>
</dbReference>
<dbReference type="InterPro" id="IPR013766">
    <property type="entry name" value="Thioredoxin_domain"/>
</dbReference>
<evidence type="ECO:0000313" key="7">
    <source>
        <dbReference type="Proteomes" id="UP000283589"/>
    </source>
</evidence>
<feature type="domain" description="Thioredoxin" evidence="5">
    <location>
        <begin position="195"/>
        <end position="339"/>
    </location>
</feature>
<dbReference type="PANTHER" id="PTHR42852">
    <property type="entry name" value="THIOL:DISULFIDE INTERCHANGE PROTEIN DSBE"/>
    <property type="match status" value="1"/>
</dbReference>
<dbReference type="STRING" id="1121130.GCA_000519105_02067"/>
<dbReference type="AlphaFoldDB" id="A0A412WZP1"/>
<dbReference type="InterPro" id="IPR050553">
    <property type="entry name" value="Thioredoxin_ResA/DsbE_sf"/>
</dbReference>
<proteinExistence type="predicted"/>
<reference evidence="6 7" key="1">
    <citation type="submission" date="2018-08" db="EMBL/GenBank/DDBJ databases">
        <title>A genome reference for cultivated species of the human gut microbiota.</title>
        <authorList>
            <person name="Zou Y."/>
            <person name="Xue W."/>
            <person name="Luo G."/>
        </authorList>
    </citation>
    <scope>NUCLEOTIDE SEQUENCE [LARGE SCALE GENOMIC DNA]</scope>
    <source>
        <strain evidence="6 7">AF14-49</strain>
    </source>
</reference>
<protein>
    <submittedName>
        <fullName evidence="6">TlpA family protein disulfide reductase</fullName>
    </submittedName>
</protein>
<evidence type="ECO:0000313" key="6">
    <source>
        <dbReference type="EMBL" id="RGV33392.1"/>
    </source>
</evidence>
<dbReference type="GO" id="GO:0016209">
    <property type="term" value="F:antioxidant activity"/>
    <property type="evidence" value="ECO:0007669"/>
    <property type="project" value="InterPro"/>
</dbReference>
<keyword evidence="4" id="KW-0676">Redox-active center</keyword>
<dbReference type="SUPFAM" id="SSF52833">
    <property type="entry name" value="Thioredoxin-like"/>
    <property type="match status" value="1"/>
</dbReference>
<dbReference type="InterPro" id="IPR036249">
    <property type="entry name" value="Thioredoxin-like_sf"/>
</dbReference>
<sequence>MCYKNRIDMLKIIVFILLLGSLPVFAQSDLEISGKLRTLEALELRLEDIEGKTILSAEVRNDGTFSMGPVKIVPDLYFLWFGKTKQPIYLTNTKVTIKGYYDHVNPGNSSLVFTGIDEFLKLSEWIPKEEIARKKTINKEVQDNLRGTMFSALAYLSGMTAYEPNKMLLDFILPEDREALTVKWLVQRVDSLSKFAIGAKAYDFSFVDARGKMVKLSDFRGKFVLVDFWASWCGPCRHEMKSLLPIYNELKGNDLEFISVSLDKREKDWRKMLDEEKLPWVMLWDKEGFTIGNEPNVIQKAYGFYSIPFIVLIDKEGCILERYLRGEKVKEAILKARKN</sequence>
<keyword evidence="2" id="KW-0201">Cytochrome c-type biogenesis</keyword>
<dbReference type="InterPro" id="IPR017937">
    <property type="entry name" value="Thioredoxin_CS"/>
</dbReference>
<evidence type="ECO:0000259" key="5">
    <source>
        <dbReference type="PROSITE" id="PS51352"/>
    </source>
</evidence>
<dbReference type="CDD" id="cd02966">
    <property type="entry name" value="TlpA_like_family"/>
    <property type="match status" value="1"/>
</dbReference>
<dbReference type="GO" id="GO:0030313">
    <property type="term" value="C:cell envelope"/>
    <property type="evidence" value="ECO:0007669"/>
    <property type="project" value="UniProtKB-SubCell"/>
</dbReference>
<dbReference type="EMBL" id="QRZA01000013">
    <property type="protein sequence ID" value="RGV33392.1"/>
    <property type="molecule type" value="Genomic_DNA"/>
</dbReference>
<gene>
    <name evidence="6" type="ORF">DWW18_10905</name>
</gene>
<dbReference type="GO" id="GO:0016491">
    <property type="term" value="F:oxidoreductase activity"/>
    <property type="evidence" value="ECO:0007669"/>
    <property type="project" value="InterPro"/>
</dbReference>
<comment type="caution">
    <text evidence="6">The sequence shown here is derived from an EMBL/GenBank/DDBJ whole genome shotgun (WGS) entry which is preliminary data.</text>
</comment>
<name>A0A412WZP1_9BACT</name>
<dbReference type="PROSITE" id="PS00194">
    <property type="entry name" value="THIOREDOXIN_1"/>
    <property type="match status" value="1"/>
</dbReference>
<dbReference type="Pfam" id="PF00578">
    <property type="entry name" value="AhpC-TSA"/>
    <property type="match status" value="1"/>
</dbReference>
<dbReference type="GO" id="GO:0017004">
    <property type="term" value="P:cytochrome complex assembly"/>
    <property type="evidence" value="ECO:0007669"/>
    <property type="project" value="UniProtKB-KW"/>
</dbReference>
<dbReference type="PANTHER" id="PTHR42852:SF6">
    <property type="entry name" value="THIOL:DISULFIDE INTERCHANGE PROTEIN DSBE"/>
    <property type="match status" value="1"/>
</dbReference>
<evidence type="ECO:0000256" key="4">
    <source>
        <dbReference type="ARBA" id="ARBA00023284"/>
    </source>
</evidence>
<evidence type="ECO:0000256" key="1">
    <source>
        <dbReference type="ARBA" id="ARBA00004196"/>
    </source>
</evidence>
<dbReference type="Gene3D" id="3.40.30.10">
    <property type="entry name" value="Glutaredoxin"/>
    <property type="match status" value="1"/>
</dbReference>
<evidence type="ECO:0000256" key="3">
    <source>
        <dbReference type="ARBA" id="ARBA00023157"/>
    </source>
</evidence>
<dbReference type="Proteomes" id="UP000283589">
    <property type="component" value="Unassembled WGS sequence"/>
</dbReference>
<keyword evidence="3" id="KW-1015">Disulfide bond</keyword>
<organism evidence="6 7">
    <name type="scientific">Butyricimonas virosa</name>
    <dbReference type="NCBI Taxonomy" id="544645"/>
    <lineage>
        <taxon>Bacteria</taxon>
        <taxon>Pseudomonadati</taxon>
        <taxon>Bacteroidota</taxon>
        <taxon>Bacteroidia</taxon>
        <taxon>Bacteroidales</taxon>
        <taxon>Odoribacteraceae</taxon>
        <taxon>Butyricimonas</taxon>
    </lineage>
</organism>